<dbReference type="Proteomes" id="UP000039217">
    <property type="component" value="Unassembled WGS sequence"/>
</dbReference>
<proteinExistence type="predicted"/>
<name>A0A655FLI6_MYCTX</name>
<sequence>MPSCSSTRGFFTTLWYQTGFFGAPPSEATIAYWPSCSTRISGVLRSLPVFAPTVVSRMTGFPCSCVPSVPPDFIYVSACSRDQSSGLGAYSPESGIPPP</sequence>
<accession>A0A655FLI6</accession>
<evidence type="ECO:0000313" key="1">
    <source>
        <dbReference type="EMBL" id="CNV85982.1"/>
    </source>
</evidence>
<dbReference type="AlphaFoldDB" id="A0A655FLI6"/>
<dbReference type="EMBL" id="CQQC01001337">
    <property type="protein sequence ID" value="CNV85982.1"/>
    <property type="molecule type" value="Genomic_DNA"/>
</dbReference>
<gene>
    <name evidence="1" type="ORF">ERS007661_03196</name>
</gene>
<protein>
    <submittedName>
        <fullName evidence="1">Uncharacterized protein</fullName>
    </submittedName>
</protein>
<evidence type="ECO:0000313" key="2">
    <source>
        <dbReference type="Proteomes" id="UP000039217"/>
    </source>
</evidence>
<reference evidence="1 2" key="1">
    <citation type="submission" date="2015-03" db="EMBL/GenBank/DDBJ databases">
        <authorList>
            <consortium name="Pathogen Informatics"/>
        </authorList>
    </citation>
    <scope>NUCLEOTIDE SEQUENCE [LARGE SCALE GENOMIC DNA]</scope>
    <source>
        <strain evidence="1 2">D00501624</strain>
    </source>
</reference>
<organism evidence="1 2">
    <name type="scientific">Mycobacterium tuberculosis</name>
    <dbReference type="NCBI Taxonomy" id="1773"/>
    <lineage>
        <taxon>Bacteria</taxon>
        <taxon>Bacillati</taxon>
        <taxon>Actinomycetota</taxon>
        <taxon>Actinomycetes</taxon>
        <taxon>Mycobacteriales</taxon>
        <taxon>Mycobacteriaceae</taxon>
        <taxon>Mycobacterium</taxon>
        <taxon>Mycobacterium tuberculosis complex</taxon>
    </lineage>
</organism>